<proteinExistence type="predicted"/>
<dbReference type="Proteomes" id="UP000789405">
    <property type="component" value="Unassembled WGS sequence"/>
</dbReference>
<reference evidence="1" key="1">
    <citation type="submission" date="2021-06" db="EMBL/GenBank/DDBJ databases">
        <authorList>
            <person name="Kallberg Y."/>
            <person name="Tangrot J."/>
            <person name="Rosling A."/>
        </authorList>
    </citation>
    <scope>NUCLEOTIDE SEQUENCE</scope>
    <source>
        <strain evidence="1">MA453B</strain>
    </source>
</reference>
<protein>
    <submittedName>
        <fullName evidence="1">6961_t:CDS:1</fullName>
    </submittedName>
</protein>
<feature type="non-terminal residue" evidence="1">
    <location>
        <position position="1"/>
    </location>
</feature>
<gene>
    <name evidence="1" type="ORF">DERYTH_LOCUS27704</name>
</gene>
<accession>A0A9N9KDF9</accession>
<evidence type="ECO:0000313" key="2">
    <source>
        <dbReference type="Proteomes" id="UP000789405"/>
    </source>
</evidence>
<comment type="caution">
    <text evidence="1">The sequence shown here is derived from an EMBL/GenBank/DDBJ whole genome shotgun (WGS) entry which is preliminary data.</text>
</comment>
<name>A0A9N9KDF9_9GLOM</name>
<dbReference type="AlphaFoldDB" id="A0A9N9KDF9"/>
<sequence length="53" mass="6318">SYDLNTINLPTSNRQDNINTIRLLTFDKKMTKVLYEKQRRKSQALELDSNNFQ</sequence>
<feature type="non-terminal residue" evidence="1">
    <location>
        <position position="53"/>
    </location>
</feature>
<keyword evidence="2" id="KW-1185">Reference proteome</keyword>
<organism evidence="1 2">
    <name type="scientific">Dentiscutata erythropus</name>
    <dbReference type="NCBI Taxonomy" id="1348616"/>
    <lineage>
        <taxon>Eukaryota</taxon>
        <taxon>Fungi</taxon>
        <taxon>Fungi incertae sedis</taxon>
        <taxon>Mucoromycota</taxon>
        <taxon>Glomeromycotina</taxon>
        <taxon>Glomeromycetes</taxon>
        <taxon>Diversisporales</taxon>
        <taxon>Gigasporaceae</taxon>
        <taxon>Dentiscutata</taxon>
    </lineage>
</organism>
<evidence type="ECO:0000313" key="1">
    <source>
        <dbReference type="EMBL" id="CAG8824462.1"/>
    </source>
</evidence>
<dbReference type="EMBL" id="CAJVPY010064878">
    <property type="protein sequence ID" value="CAG8824462.1"/>
    <property type="molecule type" value="Genomic_DNA"/>
</dbReference>